<feature type="compositionally biased region" description="Basic and acidic residues" evidence="6">
    <location>
        <begin position="87"/>
        <end position="117"/>
    </location>
</feature>
<dbReference type="SMART" id="SM00343">
    <property type="entry name" value="ZnF_C2HC"/>
    <property type="match status" value="1"/>
</dbReference>
<dbReference type="InterPro" id="IPR036875">
    <property type="entry name" value="Znf_CCHC_sf"/>
</dbReference>
<feature type="transmembrane region" description="Helical" evidence="7">
    <location>
        <begin position="1358"/>
        <end position="1378"/>
    </location>
</feature>
<dbReference type="InterPro" id="IPR036397">
    <property type="entry name" value="RNaseH_sf"/>
</dbReference>
<evidence type="ECO:0000256" key="5">
    <source>
        <dbReference type="PROSITE-ProRule" id="PRU00047"/>
    </source>
</evidence>
<dbReference type="InterPro" id="IPR013103">
    <property type="entry name" value="RVT_2"/>
</dbReference>
<evidence type="ECO:0000259" key="9">
    <source>
        <dbReference type="PROSITE" id="PS50994"/>
    </source>
</evidence>
<dbReference type="EMBL" id="AP019298">
    <property type="protein sequence ID" value="BBG97955.1"/>
    <property type="molecule type" value="Genomic_DNA"/>
</dbReference>
<proteinExistence type="predicted"/>
<protein>
    <submittedName>
        <fullName evidence="10">Transposable element protein</fullName>
    </submittedName>
</protein>
<keyword evidence="2" id="KW-0479">Metal-binding</keyword>
<keyword evidence="7" id="KW-1133">Transmembrane helix</keyword>
<dbReference type="InterPro" id="IPR025724">
    <property type="entry name" value="GAG-pre-integrase_dom"/>
</dbReference>
<evidence type="ECO:0000256" key="1">
    <source>
        <dbReference type="ARBA" id="ARBA00022670"/>
    </source>
</evidence>
<dbReference type="PANTHER" id="PTHR42648">
    <property type="entry name" value="TRANSPOSASE, PUTATIVE-RELATED"/>
    <property type="match status" value="1"/>
</dbReference>
<evidence type="ECO:0000259" key="8">
    <source>
        <dbReference type="PROSITE" id="PS50158"/>
    </source>
</evidence>
<dbReference type="InterPro" id="IPR043502">
    <property type="entry name" value="DNA/RNA_pol_sf"/>
</dbReference>
<dbReference type="CDD" id="cd09272">
    <property type="entry name" value="RNase_HI_RT_Ty1"/>
    <property type="match status" value="1"/>
</dbReference>
<evidence type="ECO:0000256" key="2">
    <source>
        <dbReference type="ARBA" id="ARBA00022723"/>
    </source>
</evidence>
<dbReference type="Pfam" id="PF00098">
    <property type="entry name" value="zf-CCHC"/>
    <property type="match status" value="1"/>
</dbReference>
<dbReference type="SUPFAM" id="SSF56672">
    <property type="entry name" value="DNA/RNA polymerases"/>
    <property type="match status" value="1"/>
</dbReference>
<evidence type="ECO:0000313" key="10">
    <source>
        <dbReference type="EMBL" id="BBG97955.1"/>
    </source>
</evidence>
<feature type="compositionally biased region" description="Basic residues" evidence="6">
    <location>
        <begin position="282"/>
        <end position="291"/>
    </location>
</feature>
<dbReference type="PROSITE" id="PS50994">
    <property type="entry name" value="INTEGRASE"/>
    <property type="match status" value="1"/>
</dbReference>
<dbReference type="GO" id="GO:0004190">
    <property type="term" value="F:aspartic-type endopeptidase activity"/>
    <property type="evidence" value="ECO:0007669"/>
    <property type="project" value="UniProtKB-KW"/>
</dbReference>
<keyword evidence="5" id="KW-0862">Zinc</keyword>
<keyword evidence="7" id="KW-0812">Transmembrane</keyword>
<evidence type="ECO:0000256" key="6">
    <source>
        <dbReference type="SAM" id="MobiDB-lite"/>
    </source>
</evidence>
<dbReference type="InterPro" id="IPR012337">
    <property type="entry name" value="RNaseH-like_sf"/>
</dbReference>
<accession>A0A4Y1R1I4</accession>
<dbReference type="InterPro" id="IPR039537">
    <property type="entry name" value="Retrotran_Ty1/copia-like"/>
</dbReference>
<dbReference type="SUPFAM" id="SSF53098">
    <property type="entry name" value="Ribonuclease H-like"/>
    <property type="match status" value="1"/>
</dbReference>
<dbReference type="PANTHER" id="PTHR42648:SF18">
    <property type="entry name" value="RETROTRANSPOSON, UNCLASSIFIED-LIKE PROTEIN"/>
    <property type="match status" value="1"/>
</dbReference>
<name>A0A4Y1R1I4_PRUDU</name>
<sequence length="1386" mass="156722">MDIITFSRLRVNIQDNSLCILTWPQSQVGSFSWAFESVKKGSCVLKLVCEGLRLPWLDLDLEARSHGLWDLVEKGLEWSDSKGANESGEKKKEKEESKGAGESGEQKMKRDVSSGSETEKLMKDAKALGLIQGAVSDEIFPRISHEETSKGAWDLLMQEFRGDKQSLRREFEYTRMRDDESLSAYITKLFDVINQMRSYGEILPKERVVQKLLISLPSAYDSICSVIEHSRDLNEIEVQEVVASLKSFELRLDRHSENKTEKAFASLSIDAKPVKTGDQNNKQHKHWKSKGKKWDNKTSEGTKTPCKHCGKLHFGECRFKGKPKCYNCDKLGHIAKDCYSKKTPQQVNYATQVEAAPTMFYAGNAIGADITRDEEIWYLDSGCTNHMTGKEDLLVDINRNVTAKVEMGTGQLVDVTGKGTLVVENKVGKRYIKEIMLVPGLKENLLSVGQMIEHGYYLVFGDHKVEIYNDSSHSNLVAKAEMRLAYIASVDHSTELWHRRFGHLNMSSLKLLKEQDMVVGLPEIKGIKEVCEGCVLGKQCREAFPREATTRALTPLELIHSDICGPMQTVTKAGNRLTVFKKFKAIVELQSGYKLKKLRSDRGGEYTSVEFDSFCEDVGIERQLTTPYTPQQNGVAERKNRTIVEMAKCLMLEKKIPFDFWAEAVNISVYILNRCPTKSLSKKTPFEAYSGRKPGVKHLKVFGSLCYAHVPKQQRQKLDLASKRCIFLGYGSCEKGYRLYNIETEKVIVSRDVIFSENVCWDWNAKKETSVNIQLTGIREEAQGEKGSSCEFEEQLEVNEVPSLNTENSDQERVTGPQDVDHTPLKYKSIAEIYEKCNMCIIEPESFEEAAKDDSWKKVMEDEITMIEKNNTWELVARPFDKPIIGVKWVYKTKLNLDGSVQKNKARLVAKGYSQKPGIDFNETFAPVARLDTVRALVALAAQKNWKLFQLDVKSAFLNGVLSEEVYVDQPFGFVIQGSEDKVYRLKKALYGLKQAPRAWYEEINSYFTRVGFHRSLSEATLYTKRSPSGILIVSLYVDDIIYTGSSKEMMLEFKNEMMRQYEMTDLGLLHHFLGLGVLQTDTCIFLHQKKYAKTLLDKFGLKDCKSVATPLAVNEKLSKVDRSDLADETLYRQMIHAQSYQEAHGNSEKGAKIYTSDWSGSEDDMRSTSGYAFNLGSGVFSWASIKQSSVALSTAEAEYMRAAEATTQAVEPTQLLCDNTSAIAISKNPIHHHKTRHINRRFHFIRDALQNGEIDLLYCKTEEQVADIFTKPLARDRYTAATIIIGAAYSTFQIVCAIIRLAKRNEGNVMLDFFGEEVRAVAGFLGSSELVKAWEEYGVNREDINSFTNKTYAANGLVLLSFVFSFVLSVLSSYALARNISLSET</sequence>
<feature type="domain" description="Integrase catalytic" evidence="9">
    <location>
        <begin position="578"/>
        <end position="693"/>
    </location>
</feature>
<evidence type="ECO:0000256" key="3">
    <source>
        <dbReference type="ARBA" id="ARBA00022750"/>
    </source>
</evidence>
<dbReference type="GO" id="GO:0006508">
    <property type="term" value="P:proteolysis"/>
    <property type="evidence" value="ECO:0007669"/>
    <property type="project" value="UniProtKB-KW"/>
</dbReference>
<dbReference type="Pfam" id="PF22936">
    <property type="entry name" value="Pol_BBD"/>
    <property type="match status" value="1"/>
</dbReference>
<dbReference type="InterPro" id="IPR057670">
    <property type="entry name" value="SH3_retrovirus"/>
</dbReference>
<dbReference type="GO" id="GO:0008270">
    <property type="term" value="F:zinc ion binding"/>
    <property type="evidence" value="ECO:0007669"/>
    <property type="project" value="UniProtKB-KW"/>
</dbReference>
<evidence type="ECO:0000256" key="4">
    <source>
        <dbReference type="ARBA" id="ARBA00022801"/>
    </source>
</evidence>
<feature type="domain" description="CCHC-type" evidence="8">
    <location>
        <begin position="324"/>
        <end position="338"/>
    </location>
</feature>
<dbReference type="Pfam" id="PF25597">
    <property type="entry name" value="SH3_retrovirus"/>
    <property type="match status" value="1"/>
</dbReference>
<keyword evidence="1" id="KW-0645">Protease</keyword>
<feature type="region of interest" description="Disordered" evidence="6">
    <location>
        <begin position="80"/>
        <end position="117"/>
    </location>
</feature>
<dbReference type="PROSITE" id="PS50158">
    <property type="entry name" value="ZF_CCHC"/>
    <property type="match status" value="1"/>
</dbReference>
<feature type="transmembrane region" description="Helical" evidence="7">
    <location>
        <begin position="1279"/>
        <end position="1303"/>
    </location>
</feature>
<keyword evidence="5" id="KW-0863">Zinc-finger</keyword>
<gene>
    <name evidence="10" type="ORF">Prudu_007232</name>
</gene>
<organism evidence="10">
    <name type="scientific">Prunus dulcis</name>
    <name type="common">Almond</name>
    <name type="synonym">Amygdalus dulcis</name>
    <dbReference type="NCBI Taxonomy" id="3755"/>
    <lineage>
        <taxon>Eukaryota</taxon>
        <taxon>Viridiplantae</taxon>
        <taxon>Streptophyta</taxon>
        <taxon>Embryophyta</taxon>
        <taxon>Tracheophyta</taxon>
        <taxon>Spermatophyta</taxon>
        <taxon>Magnoliopsida</taxon>
        <taxon>eudicotyledons</taxon>
        <taxon>Gunneridae</taxon>
        <taxon>Pentapetalae</taxon>
        <taxon>rosids</taxon>
        <taxon>fabids</taxon>
        <taxon>Rosales</taxon>
        <taxon>Rosaceae</taxon>
        <taxon>Amygdaloideae</taxon>
        <taxon>Amygdaleae</taxon>
        <taxon>Prunus</taxon>
    </lineage>
</organism>
<dbReference type="GO" id="GO:0015074">
    <property type="term" value="P:DNA integration"/>
    <property type="evidence" value="ECO:0007669"/>
    <property type="project" value="InterPro"/>
</dbReference>
<keyword evidence="4" id="KW-0378">Hydrolase</keyword>
<dbReference type="Pfam" id="PF13976">
    <property type="entry name" value="gag_pre-integrs"/>
    <property type="match status" value="1"/>
</dbReference>
<dbReference type="InterPro" id="IPR001584">
    <property type="entry name" value="Integrase_cat-core"/>
</dbReference>
<dbReference type="Gene3D" id="3.30.420.10">
    <property type="entry name" value="Ribonuclease H-like superfamily/Ribonuclease H"/>
    <property type="match status" value="1"/>
</dbReference>
<dbReference type="InterPro" id="IPR054722">
    <property type="entry name" value="PolX-like_BBD"/>
</dbReference>
<keyword evidence="7" id="KW-0472">Membrane</keyword>
<dbReference type="SUPFAM" id="SSF57756">
    <property type="entry name" value="Retrovirus zinc finger-like domains"/>
    <property type="match status" value="1"/>
</dbReference>
<feature type="region of interest" description="Disordered" evidence="6">
    <location>
        <begin position="275"/>
        <end position="297"/>
    </location>
</feature>
<dbReference type="Gene3D" id="4.10.60.10">
    <property type="entry name" value="Zinc finger, CCHC-type"/>
    <property type="match status" value="1"/>
</dbReference>
<dbReference type="Pfam" id="PF07727">
    <property type="entry name" value="RVT_2"/>
    <property type="match status" value="1"/>
</dbReference>
<dbReference type="InterPro" id="IPR001878">
    <property type="entry name" value="Znf_CCHC"/>
</dbReference>
<evidence type="ECO:0000256" key="7">
    <source>
        <dbReference type="SAM" id="Phobius"/>
    </source>
</evidence>
<dbReference type="GO" id="GO:0003676">
    <property type="term" value="F:nucleic acid binding"/>
    <property type="evidence" value="ECO:0007669"/>
    <property type="project" value="InterPro"/>
</dbReference>
<reference evidence="10" key="1">
    <citation type="journal article" date="2019" name="Science">
        <title>Mutation of a bHLH transcription factor allowed almond domestication.</title>
        <authorList>
            <person name="Sanchez-Perez R."/>
            <person name="Pavan S."/>
            <person name="Mazzeo R."/>
            <person name="Moldovan C."/>
            <person name="Aiese Cigliano R."/>
            <person name="Del Cueto J."/>
            <person name="Ricciardi F."/>
            <person name="Lotti C."/>
            <person name="Ricciardi L."/>
            <person name="Dicenta F."/>
            <person name="Lopez-Marques R.L."/>
            <person name="Lindberg Moller B."/>
        </authorList>
    </citation>
    <scope>NUCLEOTIDE SEQUENCE</scope>
</reference>
<dbReference type="Pfam" id="PF14223">
    <property type="entry name" value="Retrotran_gag_2"/>
    <property type="match status" value="1"/>
</dbReference>
<keyword evidence="3" id="KW-0064">Aspartyl protease</keyword>